<sequence length="141" mass="15019">MKYESLQAPVITDPVLLSYVGLRIVLVHEVLSINKAVTTAVGLSGIDGRLFTARPSPNSAQLGFVGDIASVDPNFLHPLIENNHIPVIASVAADEEGQSYNNNADTAAGELSMALEAEKLILLTNVPGILDDKDDLGSWLR</sequence>
<evidence type="ECO:0000313" key="3">
    <source>
        <dbReference type="EMBL" id="KAA8521006.1"/>
    </source>
</evidence>
<organism evidence="3 4">
    <name type="scientific">Nyssa sinensis</name>
    <dbReference type="NCBI Taxonomy" id="561372"/>
    <lineage>
        <taxon>Eukaryota</taxon>
        <taxon>Viridiplantae</taxon>
        <taxon>Streptophyta</taxon>
        <taxon>Embryophyta</taxon>
        <taxon>Tracheophyta</taxon>
        <taxon>Spermatophyta</taxon>
        <taxon>Magnoliopsida</taxon>
        <taxon>eudicotyledons</taxon>
        <taxon>Gunneridae</taxon>
        <taxon>Pentapetalae</taxon>
        <taxon>asterids</taxon>
        <taxon>Cornales</taxon>
        <taxon>Nyssaceae</taxon>
        <taxon>Nyssa</taxon>
    </lineage>
</organism>
<dbReference type="InterPro" id="IPR001048">
    <property type="entry name" value="Asp/Glu/Uridylate_kinase"/>
</dbReference>
<dbReference type="EMBL" id="CM018048">
    <property type="protein sequence ID" value="KAA8521006.1"/>
    <property type="molecule type" value="Genomic_DNA"/>
</dbReference>
<dbReference type="Proteomes" id="UP000325577">
    <property type="component" value="Linkage Group LG5"/>
</dbReference>
<dbReference type="AlphaFoldDB" id="A0A5J4ZT76"/>
<dbReference type="PANTHER" id="PTHR23342:SF0">
    <property type="entry name" value="N-ACETYLGLUTAMATE SYNTHASE, MITOCHONDRIAL"/>
    <property type="match status" value="1"/>
</dbReference>
<dbReference type="GO" id="GO:0003991">
    <property type="term" value="F:acetylglutamate kinase activity"/>
    <property type="evidence" value="ECO:0007669"/>
    <property type="project" value="TreeGrafter"/>
</dbReference>
<dbReference type="Pfam" id="PF00696">
    <property type="entry name" value="AA_kinase"/>
    <property type="match status" value="1"/>
</dbReference>
<evidence type="ECO:0000313" key="4">
    <source>
        <dbReference type="Proteomes" id="UP000325577"/>
    </source>
</evidence>
<evidence type="ECO:0000256" key="1">
    <source>
        <dbReference type="ARBA" id="ARBA00022679"/>
    </source>
</evidence>
<name>A0A5J4ZT76_9ASTE</name>
<proteinExistence type="predicted"/>
<protein>
    <recommendedName>
        <fullName evidence="2">Aspartate/glutamate/uridylate kinase domain-containing protein</fullName>
    </recommendedName>
</protein>
<dbReference type="GO" id="GO:0009534">
    <property type="term" value="C:chloroplast thylakoid"/>
    <property type="evidence" value="ECO:0007669"/>
    <property type="project" value="TreeGrafter"/>
</dbReference>
<dbReference type="SUPFAM" id="SSF53633">
    <property type="entry name" value="Carbamate kinase-like"/>
    <property type="match status" value="1"/>
</dbReference>
<gene>
    <name evidence="3" type="ORF">F0562_011706</name>
</gene>
<keyword evidence="4" id="KW-1185">Reference proteome</keyword>
<dbReference type="GO" id="GO:0006526">
    <property type="term" value="P:L-arginine biosynthetic process"/>
    <property type="evidence" value="ECO:0007669"/>
    <property type="project" value="TreeGrafter"/>
</dbReference>
<dbReference type="OrthoDB" id="438291at2759"/>
<dbReference type="PANTHER" id="PTHR23342">
    <property type="entry name" value="N-ACETYLGLUTAMATE SYNTHASE"/>
    <property type="match status" value="1"/>
</dbReference>
<evidence type="ECO:0000259" key="2">
    <source>
        <dbReference type="Pfam" id="PF00696"/>
    </source>
</evidence>
<dbReference type="InterPro" id="IPR036393">
    <property type="entry name" value="AceGlu_kinase-like_sf"/>
</dbReference>
<accession>A0A5J4ZT76</accession>
<dbReference type="Gene3D" id="3.40.1160.10">
    <property type="entry name" value="Acetylglutamate kinase-like"/>
    <property type="match status" value="1"/>
</dbReference>
<keyword evidence="1" id="KW-0808">Transferase</keyword>
<reference evidence="3 4" key="1">
    <citation type="submission" date="2019-09" db="EMBL/GenBank/DDBJ databases">
        <title>A chromosome-level genome assembly of the Chinese tupelo Nyssa sinensis.</title>
        <authorList>
            <person name="Yang X."/>
            <person name="Kang M."/>
            <person name="Yang Y."/>
            <person name="Xiong H."/>
            <person name="Wang M."/>
            <person name="Zhang Z."/>
            <person name="Wang Z."/>
            <person name="Wu H."/>
            <person name="Ma T."/>
            <person name="Liu J."/>
            <person name="Xi Z."/>
        </authorList>
    </citation>
    <scope>NUCLEOTIDE SEQUENCE [LARGE SCALE GENOMIC DNA]</scope>
    <source>
        <strain evidence="3">J267</strain>
        <tissue evidence="3">Leaf</tissue>
    </source>
</reference>
<feature type="domain" description="Aspartate/glutamate/uridylate kinase" evidence="2">
    <location>
        <begin position="33"/>
        <end position="134"/>
    </location>
</feature>